<sequence>MNSSELRHQTTMAQTPHNRSTVLDFFSLYLRNSHVIEGSIHVPPDRIRRGPKDQLLPPPPPQIEKANPDGQHDLERAAVGDNRVGRGNHCRAGVAVAERLDCSPPTKANRVQSPAGPLPDFFQVGILPEDLMLDPPLHSDAAPFSPHFTAIGSQDLGNTLGWQHWRVPVVLQIMPRRLEVQLCACKGEKREGGSGRLPVGESGPARKEAAGIACHLATRSTPQFRHHYNTLHEGLSSSDPSLNAPQPMVPTHARYYVRPKLLRTPSWKSGASTSNNSFPVLFTDELSRETRRNSFPPRRCDRVGLASAVTPRERSVSVRCPMHAGCRPPARHVTVVCCSERLPERATPAHRLTLVTACYDKFVQRGEGEGGQRSMAATSSIYSRYFVVTLDCISSFPRYVTHMPHGASFKRLTRITNGTYVTESGGESCVSNLATVGSRGGFGCESRITTPSWLLVRQQEFKKWRRLTRLIVKCTVIDELHEYSQTSATPYRTRSDWQGLFKVWRVVSGDPEVSVVTERAQPAGDPLMSRHFVNLCPEIRVGWTPRGNPPRSRSRSEGAIRAALTRTSSASSLLRARRAVFPSTRNACRLVATRDIPPRTLRLRRVNVALSARRLHFGVACVTTSPCGDVTNVGRSRLAQIAETRWWSGGRGFISACHSPLRHSARLGHPGVSVSESRGAGGRSD</sequence>
<keyword evidence="3" id="KW-1185">Reference proteome</keyword>
<reference evidence="2 3" key="1">
    <citation type="submission" date="2023-02" db="EMBL/GenBank/DDBJ databases">
        <title>LHISI_Scaffold_Assembly.</title>
        <authorList>
            <person name="Stuart O.P."/>
            <person name="Cleave R."/>
            <person name="Magrath M.J.L."/>
            <person name="Mikheyev A.S."/>
        </authorList>
    </citation>
    <scope>NUCLEOTIDE SEQUENCE [LARGE SCALE GENOMIC DNA]</scope>
    <source>
        <strain evidence="2">Daus_M_001</strain>
        <tissue evidence="2">Leg muscle</tissue>
    </source>
</reference>
<comment type="caution">
    <text evidence="2">The sequence shown here is derived from an EMBL/GenBank/DDBJ whole genome shotgun (WGS) entry which is preliminary data.</text>
</comment>
<gene>
    <name evidence="2" type="ORF">PR048_024442</name>
</gene>
<accession>A0ABQ9GNN7</accession>
<name>A0ABQ9GNN7_9NEOP</name>
<feature type="compositionally biased region" description="Basic and acidic residues" evidence="1">
    <location>
        <begin position="43"/>
        <end position="52"/>
    </location>
</feature>
<protein>
    <submittedName>
        <fullName evidence="2">Uncharacterized protein</fullName>
    </submittedName>
</protein>
<evidence type="ECO:0000313" key="2">
    <source>
        <dbReference type="EMBL" id="KAJ8873624.1"/>
    </source>
</evidence>
<dbReference type="Proteomes" id="UP001159363">
    <property type="component" value="Chromosome 9"/>
</dbReference>
<feature type="region of interest" description="Disordered" evidence="1">
    <location>
        <begin position="42"/>
        <end position="71"/>
    </location>
</feature>
<evidence type="ECO:0000256" key="1">
    <source>
        <dbReference type="SAM" id="MobiDB-lite"/>
    </source>
</evidence>
<organism evidence="2 3">
    <name type="scientific">Dryococelus australis</name>
    <dbReference type="NCBI Taxonomy" id="614101"/>
    <lineage>
        <taxon>Eukaryota</taxon>
        <taxon>Metazoa</taxon>
        <taxon>Ecdysozoa</taxon>
        <taxon>Arthropoda</taxon>
        <taxon>Hexapoda</taxon>
        <taxon>Insecta</taxon>
        <taxon>Pterygota</taxon>
        <taxon>Neoptera</taxon>
        <taxon>Polyneoptera</taxon>
        <taxon>Phasmatodea</taxon>
        <taxon>Verophasmatodea</taxon>
        <taxon>Anareolatae</taxon>
        <taxon>Phasmatidae</taxon>
        <taxon>Eurycanthinae</taxon>
        <taxon>Dryococelus</taxon>
    </lineage>
</organism>
<evidence type="ECO:0000313" key="3">
    <source>
        <dbReference type="Proteomes" id="UP001159363"/>
    </source>
</evidence>
<dbReference type="EMBL" id="JARBHB010000010">
    <property type="protein sequence ID" value="KAJ8873624.1"/>
    <property type="molecule type" value="Genomic_DNA"/>
</dbReference>
<proteinExistence type="predicted"/>